<dbReference type="PANTHER" id="PTHR33452:SF1">
    <property type="entry name" value="INNER MEMBRANE PROTEIN YPHA-RELATED"/>
    <property type="match status" value="1"/>
</dbReference>
<comment type="subcellular location">
    <subcellularLocation>
        <location evidence="1">Cell membrane</location>
        <topology evidence="1">Multi-pass membrane protein</topology>
    </subcellularLocation>
</comment>
<dbReference type="InterPro" id="IPR032808">
    <property type="entry name" value="DoxX"/>
</dbReference>
<accession>A0ABR5I8K9</accession>
<evidence type="ECO:0000313" key="8">
    <source>
        <dbReference type="Proteomes" id="UP000037247"/>
    </source>
</evidence>
<evidence type="ECO:0000256" key="5">
    <source>
        <dbReference type="ARBA" id="ARBA00022989"/>
    </source>
</evidence>
<keyword evidence="5" id="KW-1133">Transmembrane helix</keyword>
<gene>
    <name evidence="7" type="ORF">ABW18_18565</name>
</gene>
<keyword evidence="8" id="KW-1185">Reference proteome</keyword>
<comment type="similarity">
    <text evidence="2">Belongs to the DoxX family.</text>
</comment>
<dbReference type="PANTHER" id="PTHR33452">
    <property type="entry name" value="OXIDOREDUCTASE CATD-RELATED"/>
    <property type="match status" value="1"/>
</dbReference>
<reference evidence="7 8" key="1">
    <citation type="submission" date="2015-05" db="EMBL/GenBank/DDBJ databases">
        <title>Draft genome sequence of the bacterium Gordonia jacobaea a new member of the Gordonia genus.</title>
        <authorList>
            <person name="Jimenez-Galisteo G."/>
            <person name="Dominguez A."/>
            <person name="Munoz E."/>
            <person name="Vinas M."/>
        </authorList>
    </citation>
    <scope>NUCLEOTIDE SEQUENCE [LARGE SCALE GENOMIC DNA]</scope>
    <source>
        <strain evidence="8">mv1</strain>
    </source>
</reference>
<dbReference type="EMBL" id="LDTZ01000021">
    <property type="protein sequence ID" value="KNA89999.1"/>
    <property type="molecule type" value="Genomic_DNA"/>
</dbReference>
<evidence type="ECO:0000256" key="1">
    <source>
        <dbReference type="ARBA" id="ARBA00004651"/>
    </source>
</evidence>
<evidence type="ECO:0000313" key="7">
    <source>
        <dbReference type="EMBL" id="KNA89999.1"/>
    </source>
</evidence>
<dbReference type="Pfam" id="PF07681">
    <property type="entry name" value="DoxX"/>
    <property type="match status" value="1"/>
</dbReference>
<comment type="caution">
    <text evidence="7">The sequence shown here is derived from an EMBL/GenBank/DDBJ whole genome shotgun (WGS) entry which is preliminary data.</text>
</comment>
<dbReference type="InterPro" id="IPR051907">
    <property type="entry name" value="DoxX-like_oxidoreductase"/>
</dbReference>
<keyword evidence="6" id="KW-0472">Membrane</keyword>
<evidence type="ECO:0000256" key="6">
    <source>
        <dbReference type="ARBA" id="ARBA00023136"/>
    </source>
</evidence>
<evidence type="ECO:0000256" key="3">
    <source>
        <dbReference type="ARBA" id="ARBA00022475"/>
    </source>
</evidence>
<dbReference type="RefSeq" id="WP_049700450.1">
    <property type="nucleotide sequence ID" value="NZ_JAQDQF010000007.1"/>
</dbReference>
<keyword evidence="3" id="KW-1003">Cell membrane</keyword>
<sequence>MSKKTTNSRALDAGLLTLRVAVGATLFAHGAQKLLGWFGGPGIDGTTAGMQHMGFEPAKTSAVAAGVSEAAGGLVALGVGTRVAAAAGAAAMIAAADVHRPSGFFAQEGGFEYPAVLGLASAALALTGPGRYSVDAVVKHPLSREGAGIAALVASAAGAAGVLTRRKKALALKVG</sequence>
<evidence type="ECO:0000256" key="4">
    <source>
        <dbReference type="ARBA" id="ARBA00022692"/>
    </source>
</evidence>
<proteinExistence type="inferred from homology"/>
<dbReference type="Proteomes" id="UP000037247">
    <property type="component" value="Unassembled WGS sequence"/>
</dbReference>
<keyword evidence="4" id="KW-0812">Transmembrane</keyword>
<name>A0ABR5I8K9_9ACTN</name>
<organism evidence="7 8">
    <name type="scientific">Gordonia jacobaea</name>
    <dbReference type="NCBI Taxonomy" id="122202"/>
    <lineage>
        <taxon>Bacteria</taxon>
        <taxon>Bacillati</taxon>
        <taxon>Actinomycetota</taxon>
        <taxon>Actinomycetes</taxon>
        <taxon>Mycobacteriales</taxon>
        <taxon>Gordoniaceae</taxon>
        <taxon>Gordonia</taxon>
    </lineage>
</organism>
<protein>
    <submittedName>
        <fullName evidence="7">RpiR family transcriptional regulator</fullName>
    </submittedName>
</protein>
<evidence type="ECO:0000256" key="2">
    <source>
        <dbReference type="ARBA" id="ARBA00006679"/>
    </source>
</evidence>